<dbReference type="InterPro" id="IPR012341">
    <property type="entry name" value="6hp_glycosidase-like_sf"/>
</dbReference>
<evidence type="ECO:0000256" key="1">
    <source>
        <dbReference type="ARBA" id="ARBA00001445"/>
    </source>
</evidence>
<feature type="domain" description="Alpha-L-rhamnosidase C-terminal" evidence="7">
    <location>
        <begin position="783"/>
        <end position="851"/>
    </location>
</feature>
<dbReference type="Gene3D" id="2.60.420.10">
    <property type="entry name" value="Maltose phosphorylase, domain 3"/>
    <property type="match status" value="1"/>
</dbReference>
<dbReference type="SUPFAM" id="SSF48208">
    <property type="entry name" value="Six-hairpin glycosidases"/>
    <property type="match status" value="1"/>
</dbReference>
<evidence type="ECO:0000313" key="9">
    <source>
        <dbReference type="Proteomes" id="UP000295530"/>
    </source>
</evidence>
<name>A0A4R6EN93_SCAGO</name>
<feature type="domain" description="Alpha-L-rhamnosidase six-hairpin glycosidase" evidence="6">
    <location>
        <begin position="427"/>
        <end position="781"/>
    </location>
</feature>
<dbReference type="Proteomes" id="UP000295530">
    <property type="component" value="Unassembled WGS sequence"/>
</dbReference>
<dbReference type="OrthoDB" id="9761045at2"/>
<sequence>MLSVSQIMLDGEVSLSGVDRLPIIGWKIDSDRRDVVQHSWHLQCSLTADFSSLVFDSGEVTSAQSNNIELGDAALLSSTRYHLRVRITDNHGERSEWSPLAGFVTGMLGALWQAEFISAETPADSEKSHATLLRKTFGLKQHKAIAAAWVHATALGIYQLFLNGERVGNDELTPGWTSYRHHLLYQTYDVTALLNQGENVIGAELGAGWFKGDMGFSRHRNYYGEQTALLCQLVIQYDDGSRQVVGSDRSWRGGDSAREFAEIYDGERFDARKVQAGWSQTDFNDASWRAVSVVNWDKNTLVAQGAGTVRQMERLAAKVLIITPQGDKVLDFGQNMSGWVEFRVRGNAGDKVVLRHFETLDANGNVYLDNLRTARQTTEYVLTGEGEETWHPRFSWQGFRYVKVEEFPGGLDLNQFTAIVIHSDMASTGHFACSNPDLNQLHHNILWGLKSNFVDVPTDCPQRDERLGWTGDAQIFCRTASYLMQTQTFFAKWLVDLKADQTPEGGVPHVIPDILTGHCDQDKFLAEGGTHSATGWADAAVVNPWTMYLMYGDTRVLENQYASMKGWVDFMQAHADNDIWRYKLQFGDWVALDAQEGSYFGATPEDLICTAWYAHSTQLLAKTAKVLERTDDHLYYDALHARIVERFHQRFFTADGDMTARTQTAHILALCFNLVPDVWRERTANRLVELLHEHGGHLVTGFLGTPYFCHALSQNQHPKEAWALLLKDDFPSWLYQVKAGATTIWEHWDGIKPDGSMWSPDMNSFNHYAYGAVGEWLYRTVAGIEADETAPGFKHVVISPLPGGGLSWMDARYQSIYGDIAVNWQAHKGRVVLTFRVPANTTATVKLPAVREIITSGSLNFAHVNGEWAAHCGSGEYRVEYLPDESVDLTYTD</sequence>
<dbReference type="GO" id="GO:0030596">
    <property type="term" value="F:alpha-L-rhamnosidase activity"/>
    <property type="evidence" value="ECO:0007669"/>
    <property type="project" value="UniProtKB-EC"/>
</dbReference>
<proteinExistence type="predicted"/>
<reference evidence="8 9" key="1">
    <citation type="submission" date="2019-03" db="EMBL/GenBank/DDBJ databases">
        <title>Genomic analyses of the natural microbiome of Caenorhabditis elegans.</title>
        <authorList>
            <person name="Samuel B."/>
        </authorList>
    </citation>
    <scope>NUCLEOTIDE SEQUENCE [LARGE SCALE GENOMIC DNA]</scope>
    <source>
        <strain evidence="8 9">BIGb0156</strain>
    </source>
</reference>
<dbReference type="EC" id="3.2.1.40" evidence="2"/>
<dbReference type="InterPro" id="IPR013737">
    <property type="entry name" value="Bac_rhamnosid_N"/>
</dbReference>
<dbReference type="InterPro" id="IPR016007">
    <property type="entry name" value="Alpha_rhamnosid"/>
</dbReference>
<dbReference type="Gene3D" id="1.50.10.10">
    <property type="match status" value="1"/>
</dbReference>
<dbReference type="InterPro" id="IPR008902">
    <property type="entry name" value="Rhamnosid_concanavalin"/>
</dbReference>
<evidence type="ECO:0000256" key="3">
    <source>
        <dbReference type="ARBA" id="ARBA00022801"/>
    </source>
</evidence>
<evidence type="ECO:0000259" key="6">
    <source>
        <dbReference type="Pfam" id="PF17389"/>
    </source>
</evidence>
<comment type="caution">
    <text evidence="8">The sequence shown here is derived from an EMBL/GenBank/DDBJ whole genome shotgun (WGS) entry which is preliminary data.</text>
</comment>
<evidence type="ECO:0000259" key="7">
    <source>
        <dbReference type="Pfam" id="PF17390"/>
    </source>
</evidence>
<dbReference type="Gene3D" id="2.60.40.10">
    <property type="entry name" value="Immunoglobulins"/>
    <property type="match status" value="1"/>
</dbReference>
<dbReference type="PANTHER" id="PTHR33307:SF6">
    <property type="entry name" value="ALPHA-RHAMNOSIDASE (EUROFUNG)-RELATED"/>
    <property type="match status" value="1"/>
</dbReference>
<dbReference type="PIRSF" id="PIRSF010631">
    <property type="entry name" value="A-rhamnsds"/>
    <property type="match status" value="1"/>
</dbReference>
<evidence type="ECO:0000259" key="4">
    <source>
        <dbReference type="Pfam" id="PF05592"/>
    </source>
</evidence>
<keyword evidence="9" id="KW-1185">Reference proteome</keyword>
<dbReference type="AlphaFoldDB" id="A0A4R6EN93"/>
<accession>A0A4R6EN93</accession>
<dbReference type="Pfam" id="PF17390">
    <property type="entry name" value="Bac_rhamnosid_C"/>
    <property type="match status" value="1"/>
</dbReference>
<dbReference type="RefSeq" id="WP_133460476.1">
    <property type="nucleotide sequence ID" value="NZ_SNVX01000002.1"/>
</dbReference>
<dbReference type="Gene3D" id="2.60.120.260">
    <property type="entry name" value="Galactose-binding domain-like"/>
    <property type="match status" value="2"/>
</dbReference>
<evidence type="ECO:0000259" key="5">
    <source>
        <dbReference type="Pfam" id="PF08531"/>
    </source>
</evidence>
<feature type="domain" description="Alpha-L-rhamnosidase concanavalin-like" evidence="4">
    <location>
        <begin position="323"/>
        <end position="422"/>
    </location>
</feature>
<dbReference type="Pfam" id="PF25788">
    <property type="entry name" value="Ig_Rha78A_N"/>
    <property type="match status" value="1"/>
</dbReference>
<dbReference type="InterPro" id="IPR035398">
    <property type="entry name" value="Bac_rhamnosid_C"/>
</dbReference>
<dbReference type="EMBL" id="SNVX01000002">
    <property type="protein sequence ID" value="TDN60694.1"/>
    <property type="molecule type" value="Genomic_DNA"/>
</dbReference>
<dbReference type="Pfam" id="PF08531">
    <property type="entry name" value="Bac_rhamnosid_N"/>
    <property type="match status" value="1"/>
</dbReference>
<dbReference type="InterPro" id="IPR035396">
    <property type="entry name" value="Bac_rhamnosid6H"/>
</dbReference>
<comment type="catalytic activity">
    <reaction evidence="1">
        <text>Hydrolysis of terminal non-reducing alpha-L-rhamnose residues in alpha-L-rhamnosides.</text>
        <dbReference type="EC" id="3.2.1.40"/>
    </reaction>
</comment>
<gene>
    <name evidence="8" type="ORF">EC847_102279</name>
</gene>
<protein>
    <recommendedName>
        <fullName evidence="2">alpha-L-rhamnosidase</fullName>
        <ecNumber evidence="2">3.2.1.40</ecNumber>
    </recommendedName>
</protein>
<dbReference type="Pfam" id="PF17389">
    <property type="entry name" value="Bac_rhamnosid6H"/>
    <property type="match status" value="1"/>
</dbReference>
<dbReference type="GO" id="GO:0005975">
    <property type="term" value="P:carbohydrate metabolic process"/>
    <property type="evidence" value="ECO:0007669"/>
    <property type="project" value="InterPro"/>
</dbReference>
<evidence type="ECO:0000256" key="2">
    <source>
        <dbReference type="ARBA" id="ARBA00012652"/>
    </source>
</evidence>
<keyword evidence="3" id="KW-0378">Hydrolase</keyword>
<feature type="domain" description="Bacterial alpha-L-rhamnosidase N-terminal" evidence="5">
    <location>
        <begin position="143"/>
        <end position="313"/>
    </location>
</feature>
<dbReference type="PANTHER" id="PTHR33307">
    <property type="entry name" value="ALPHA-RHAMNOSIDASE (EUROFUNG)"/>
    <property type="match status" value="1"/>
</dbReference>
<dbReference type="Pfam" id="PF05592">
    <property type="entry name" value="Bac_rhamnosid"/>
    <property type="match status" value="1"/>
</dbReference>
<dbReference type="InterPro" id="IPR013783">
    <property type="entry name" value="Ig-like_fold"/>
</dbReference>
<evidence type="ECO:0000313" key="8">
    <source>
        <dbReference type="EMBL" id="TDN60694.1"/>
    </source>
</evidence>
<organism evidence="8 9">
    <name type="scientific">Scandinavium goeteborgense</name>
    <dbReference type="NCBI Taxonomy" id="1851514"/>
    <lineage>
        <taxon>Bacteria</taxon>
        <taxon>Pseudomonadati</taxon>
        <taxon>Pseudomonadota</taxon>
        <taxon>Gammaproteobacteria</taxon>
        <taxon>Enterobacterales</taxon>
        <taxon>Enterobacteriaceae</taxon>
        <taxon>Scandinavium</taxon>
    </lineage>
</organism>
<dbReference type="InterPro" id="IPR008928">
    <property type="entry name" value="6-hairpin_glycosidase_sf"/>
</dbReference>